<keyword evidence="3" id="KW-1185">Reference proteome</keyword>
<evidence type="ECO:0000313" key="4">
    <source>
        <dbReference type="WBParaSite" id="GPUH_0002220901-mRNA-1"/>
    </source>
</evidence>
<reference evidence="2 3" key="2">
    <citation type="submission" date="2018-11" db="EMBL/GenBank/DDBJ databases">
        <authorList>
            <consortium name="Pathogen Informatics"/>
        </authorList>
    </citation>
    <scope>NUCLEOTIDE SEQUENCE [LARGE SCALE GENOMIC DNA]</scope>
</reference>
<proteinExistence type="predicted"/>
<accession>A0A183EMJ1</accession>
<evidence type="ECO:0000313" key="3">
    <source>
        <dbReference type="Proteomes" id="UP000271098"/>
    </source>
</evidence>
<feature type="domain" description="Integrase zinc-binding" evidence="1">
    <location>
        <begin position="57"/>
        <end position="100"/>
    </location>
</feature>
<dbReference type="Pfam" id="PF17921">
    <property type="entry name" value="Integrase_H2C2"/>
    <property type="match status" value="1"/>
</dbReference>
<dbReference type="InterPro" id="IPR041588">
    <property type="entry name" value="Integrase_H2C2"/>
</dbReference>
<protein>
    <submittedName>
        <fullName evidence="4">Integrase_H2C2 domain-containing protein</fullName>
    </submittedName>
</protein>
<evidence type="ECO:0000313" key="2">
    <source>
        <dbReference type="EMBL" id="VDN39614.1"/>
    </source>
</evidence>
<sequence>MMVMGTEVVKPWVQQLQSESEYGDTICKLKRGEQVSLYWIENSKWVTNADGIVQAAVPQSYRRKLFEKAHSGAFAGYLSADKIYKQLSNRHTWSGMRRDIGR</sequence>
<gene>
    <name evidence="2" type="ORF">GPUH_LOCUS22182</name>
</gene>
<name>A0A183EMJ1_9BILA</name>
<organism evidence="4">
    <name type="scientific">Gongylonema pulchrum</name>
    <dbReference type="NCBI Taxonomy" id="637853"/>
    <lineage>
        <taxon>Eukaryota</taxon>
        <taxon>Metazoa</taxon>
        <taxon>Ecdysozoa</taxon>
        <taxon>Nematoda</taxon>
        <taxon>Chromadorea</taxon>
        <taxon>Rhabditida</taxon>
        <taxon>Spirurina</taxon>
        <taxon>Spiruromorpha</taxon>
        <taxon>Spiruroidea</taxon>
        <taxon>Gongylonematidae</taxon>
        <taxon>Gongylonema</taxon>
    </lineage>
</organism>
<reference evidence="4" key="1">
    <citation type="submission" date="2016-06" db="UniProtKB">
        <authorList>
            <consortium name="WormBaseParasite"/>
        </authorList>
    </citation>
    <scope>IDENTIFICATION</scope>
</reference>
<evidence type="ECO:0000259" key="1">
    <source>
        <dbReference type="Pfam" id="PF17921"/>
    </source>
</evidence>
<dbReference type="WBParaSite" id="GPUH_0002220901-mRNA-1">
    <property type="protein sequence ID" value="GPUH_0002220901-mRNA-1"/>
    <property type="gene ID" value="GPUH_0002220901"/>
</dbReference>
<dbReference type="EMBL" id="UYRT01094452">
    <property type="protein sequence ID" value="VDN39614.1"/>
    <property type="molecule type" value="Genomic_DNA"/>
</dbReference>
<dbReference type="Gene3D" id="1.10.340.70">
    <property type="match status" value="1"/>
</dbReference>
<dbReference type="Proteomes" id="UP000271098">
    <property type="component" value="Unassembled WGS sequence"/>
</dbReference>
<dbReference type="AlphaFoldDB" id="A0A183EMJ1"/>